<dbReference type="Pfam" id="PF17100">
    <property type="entry name" value="NACHT_N"/>
    <property type="match status" value="1"/>
</dbReference>
<evidence type="ECO:0000256" key="2">
    <source>
        <dbReference type="PROSITE-ProRule" id="PRU00023"/>
    </source>
</evidence>
<evidence type="ECO:0000313" key="6">
    <source>
        <dbReference type="EMBL" id="KAJ5493989.1"/>
    </source>
</evidence>
<feature type="domain" description="NWD NACHT-NTPase N-terminal" evidence="3">
    <location>
        <begin position="88"/>
        <end position="248"/>
    </location>
</feature>
<dbReference type="SUPFAM" id="SSF52540">
    <property type="entry name" value="P-loop containing nucleoside triphosphate hydrolases"/>
    <property type="match status" value="1"/>
</dbReference>
<dbReference type="PANTHER" id="PTHR10039">
    <property type="entry name" value="AMELOGENIN"/>
    <property type="match status" value="1"/>
</dbReference>
<dbReference type="Gene3D" id="3.30.559.10">
    <property type="entry name" value="Chloramphenicol acetyltransferase-like domain"/>
    <property type="match status" value="1"/>
</dbReference>
<evidence type="ECO:0000259" key="4">
    <source>
        <dbReference type="Pfam" id="PF22939"/>
    </source>
</evidence>
<evidence type="ECO:0000259" key="3">
    <source>
        <dbReference type="Pfam" id="PF17100"/>
    </source>
</evidence>
<dbReference type="SMART" id="SM00248">
    <property type="entry name" value="ANK"/>
    <property type="match status" value="7"/>
</dbReference>
<feature type="domain" description="Nephrocystin 3-like N-terminal" evidence="5">
    <location>
        <begin position="315"/>
        <end position="482"/>
    </location>
</feature>
<evidence type="ECO:0000256" key="1">
    <source>
        <dbReference type="ARBA" id="ARBA00022737"/>
    </source>
</evidence>
<dbReference type="EMBL" id="JAPWDS010000006">
    <property type="protein sequence ID" value="KAJ5493989.1"/>
    <property type="molecule type" value="Genomic_DNA"/>
</dbReference>
<reference evidence="6" key="1">
    <citation type="submission" date="2022-12" db="EMBL/GenBank/DDBJ databases">
        <authorList>
            <person name="Petersen C."/>
        </authorList>
    </citation>
    <scope>NUCLEOTIDE SEQUENCE</scope>
    <source>
        <strain evidence="6">IBT 29495</strain>
    </source>
</reference>
<dbReference type="Gene3D" id="1.25.40.20">
    <property type="entry name" value="Ankyrin repeat-containing domain"/>
    <property type="match status" value="2"/>
</dbReference>
<keyword evidence="1" id="KW-0677">Repeat</keyword>
<comment type="caution">
    <text evidence="6">The sequence shown here is derived from an EMBL/GenBank/DDBJ whole genome shotgun (WGS) entry which is preliminary data.</text>
</comment>
<dbReference type="InterPro" id="IPR027417">
    <property type="entry name" value="P-loop_NTPase"/>
</dbReference>
<feature type="domain" description="GPI inositol-deacylase winged helix" evidence="4">
    <location>
        <begin position="592"/>
        <end position="683"/>
    </location>
</feature>
<dbReference type="InterPro" id="IPR023213">
    <property type="entry name" value="CAT-like_dom_sf"/>
</dbReference>
<dbReference type="PROSITE" id="PS50297">
    <property type="entry name" value="ANK_REP_REGION"/>
    <property type="match status" value="3"/>
</dbReference>
<dbReference type="Gene3D" id="3.40.50.300">
    <property type="entry name" value="P-loop containing nucleotide triphosphate hydrolases"/>
    <property type="match status" value="1"/>
</dbReference>
<proteinExistence type="predicted"/>
<dbReference type="InterPro" id="IPR036770">
    <property type="entry name" value="Ankyrin_rpt-contain_sf"/>
</dbReference>
<keyword evidence="7" id="KW-1185">Reference proteome</keyword>
<dbReference type="InterPro" id="IPR031359">
    <property type="entry name" value="NACHT_N"/>
</dbReference>
<name>A0A9X0C1F9_9EURO</name>
<gene>
    <name evidence="6" type="ORF">N7463_010076</name>
</gene>
<organism evidence="6 7">
    <name type="scientific">Penicillium fimorum</name>
    <dbReference type="NCBI Taxonomy" id="1882269"/>
    <lineage>
        <taxon>Eukaryota</taxon>
        <taxon>Fungi</taxon>
        <taxon>Dikarya</taxon>
        <taxon>Ascomycota</taxon>
        <taxon>Pezizomycotina</taxon>
        <taxon>Eurotiomycetes</taxon>
        <taxon>Eurotiomycetidae</taxon>
        <taxon>Eurotiales</taxon>
        <taxon>Aspergillaceae</taxon>
        <taxon>Penicillium</taxon>
    </lineage>
</organism>
<dbReference type="OrthoDB" id="163438at2759"/>
<sequence>MPVNALARLIKSVKDDPSSSKPGSLRVSDNDIFSAFAWKRLCAVRVANGQPPEHSSKLGHAIDGRMPLGIPRTYMDYMVCHALVDRVEELKQKELVIQIDDRYIKVREQLVRAIRNVLVLKDLVTAAASASPPVAMVCAGMTVTLILFIRAADQEESLLEGLEKTSGLIPRLRMTEDLYLNSDAKVSDDFMEKFKEGLVSLYCQVLKFQARSLCFLQQNVFSRMTRNMVNDKWNESIERIMTQETEVQKFTRLLDTAEGKQDREKISQDFEKAFKKHRQRQTTSYQYEKAKRFVQLLNVCPYVDRKDRVDNRVPGTCEWFTNHNHFQEWNQPNSSGLLWVSANPGCGKSVLSKYLADEVLPSTRKGTICYFFFRDDYPDQRRSTNALASMLRQLFLAQPHLISDSVLERHAIDGEKLVESFHTLWDIFKSVTSSSDSDEIICVVDALDECQEDEGTQLVKAITDLYLRRNDNQKLKFLLTSRPYGSIHENFRELENQIPTIRLSGDGEVESKAISCEIDLVITKRVGDISIRKHLEQHEQQFLLEKLTETESRTYLWVTLTLDYIQALNGFSKGNVRETLHNLPRTVYDAYDKILTKSKDHSKVRRLLHIVLAAEIPLSVEELSLIMAIKREGQSPNDIRESMEPSQRFKSTLRDICGLMLVIVDNSVYLLHQTVKEFLVQKSSEPVDVLSTGGWTHSLAVTESNKVLAEICVWYLYIASRETSLDVLLDYSTNYWTDHFRKASFHPQDKMTILANRLCIPESRLFDTWTGAYQSKNLEIFSIQPARLLIPVFLGLGAVVQHLLKDGSVEVDIRDPDIDQTPLSLAATKGHEIVVSLLLETGKVDVESKDSNGRTPLSLAATYGHDTVVSLLLEAGKVDIESKDSTGRTPLSWAAGFGHYNVVSLLLETGKVDPEPKDSNGRTPLSWASASRFWGSAIISLLLETGKVDIESKDSDGRTPLSWAAGFGHYNVVSLLLETGKVDPDSKDSDGRTPLSWAAASTFGGSAVVSLLIRTGKVDIDSKDSSGRNALSWATECRHDAVVRLLSNARKVDLG</sequence>
<dbReference type="AlphaFoldDB" id="A0A9X0C1F9"/>
<feature type="repeat" description="ANK" evidence="2">
    <location>
        <begin position="852"/>
        <end position="876"/>
    </location>
</feature>
<protein>
    <submittedName>
        <fullName evidence="6">Uncharacterized protein</fullName>
    </submittedName>
</protein>
<evidence type="ECO:0000313" key="7">
    <source>
        <dbReference type="Proteomes" id="UP001149954"/>
    </source>
</evidence>
<feature type="repeat" description="ANK" evidence="2">
    <location>
        <begin position="956"/>
        <end position="980"/>
    </location>
</feature>
<dbReference type="InterPro" id="IPR002110">
    <property type="entry name" value="Ankyrin_rpt"/>
</dbReference>
<keyword evidence="2" id="KW-0040">ANK repeat</keyword>
<reference evidence="6" key="2">
    <citation type="journal article" date="2023" name="IMA Fungus">
        <title>Comparative genomic study of the Penicillium genus elucidates a diverse pangenome and 15 lateral gene transfer events.</title>
        <authorList>
            <person name="Petersen C."/>
            <person name="Sorensen T."/>
            <person name="Nielsen M.R."/>
            <person name="Sondergaard T.E."/>
            <person name="Sorensen J.L."/>
            <person name="Fitzpatrick D.A."/>
            <person name="Frisvad J.C."/>
            <person name="Nielsen K.L."/>
        </authorList>
    </citation>
    <scope>NUCLEOTIDE SEQUENCE</scope>
    <source>
        <strain evidence="6">IBT 29495</strain>
    </source>
</reference>
<dbReference type="Pfam" id="PF00023">
    <property type="entry name" value="Ank"/>
    <property type="match status" value="1"/>
</dbReference>
<dbReference type="Pfam" id="PF22939">
    <property type="entry name" value="WHD_GPIID"/>
    <property type="match status" value="1"/>
</dbReference>
<dbReference type="Pfam" id="PF12796">
    <property type="entry name" value="Ank_2"/>
    <property type="match status" value="2"/>
</dbReference>
<evidence type="ECO:0000259" key="5">
    <source>
        <dbReference type="Pfam" id="PF24883"/>
    </source>
</evidence>
<feature type="repeat" description="ANK" evidence="2">
    <location>
        <begin position="886"/>
        <end position="910"/>
    </location>
</feature>
<dbReference type="SUPFAM" id="SSF48403">
    <property type="entry name" value="Ankyrin repeat"/>
    <property type="match status" value="1"/>
</dbReference>
<accession>A0A9X0C1F9</accession>
<dbReference type="Proteomes" id="UP001149954">
    <property type="component" value="Unassembled WGS sequence"/>
</dbReference>
<dbReference type="Pfam" id="PF24883">
    <property type="entry name" value="NPHP3_N"/>
    <property type="match status" value="1"/>
</dbReference>
<dbReference type="InterPro" id="IPR054471">
    <property type="entry name" value="GPIID_WHD"/>
</dbReference>
<dbReference type="PROSITE" id="PS50088">
    <property type="entry name" value="ANK_REPEAT"/>
    <property type="match status" value="3"/>
</dbReference>
<dbReference type="InterPro" id="IPR056884">
    <property type="entry name" value="NPHP3-like_N"/>
</dbReference>